<feature type="signal peptide" evidence="1">
    <location>
        <begin position="1"/>
        <end position="28"/>
    </location>
</feature>
<comment type="caution">
    <text evidence="2">The sequence shown here is derived from an EMBL/GenBank/DDBJ whole genome shotgun (WGS) entry which is preliminary data.</text>
</comment>
<feature type="non-terminal residue" evidence="2">
    <location>
        <position position="1"/>
    </location>
</feature>
<keyword evidence="1" id="KW-0732">Signal</keyword>
<evidence type="ECO:0000256" key="1">
    <source>
        <dbReference type="SAM" id="SignalP"/>
    </source>
</evidence>
<dbReference type="AlphaFoldDB" id="A0A843WHS9"/>
<protein>
    <recommendedName>
        <fullName evidence="4">Secreted protein</fullName>
    </recommendedName>
</protein>
<feature type="non-terminal residue" evidence="2">
    <location>
        <position position="146"/>
    </location>
</feature>
<dbReference type="EMBL" id="NMUH01004348">
    <property type="protein sequence ID" value="MQM09329.1"/>
    <property type="molecule type" value="Genomic_DNA"/>
</dbReference>
<sequence>LSVSRFLGLCRLASWAVFSGFRSAGSLGVPWVGTRLLFRYPVLWCLPWWHRVSRGDTWLFLPDLVEVRDVGACVVRLRSLVVAPVFRELLCLGGSVGGGATFGGPWRGSGRSARYSGIRAQGSNEICNGLITMAVPKKGTRALLAR</sequence>
<accession>A0A843WHS9</accession>
<proteinExistence type="predicted"/>
<reference evidence="2" key="1">
    <citation type="submission" date="2017-07" db="EMBL/GenBank/DDBJ databases">
        <title>Taro Niue Genome Assembly and Annotation.</title>
        <authorList>
            <person name="Atibalentja N."/>
            <person name="Keating K."/>
            <person name="Fields C.J."/>
        </authorList>
    </citation>
    <scope>NUCLEOTIDE SEQUENCE</scope>
    <source>
        <strain evidence="2">Niue_2</strain>
        <tissue evidence="2">Leaf</tissue>
    </source>
</reference>
<feature type="chain" id="PRO_5032876270" description="Secreted protein" evidence="1">
    <location>
        <begin position="29"/>
        <end position="146"/>
    </location>
</feature>
<evidence type="ECO:0000313" key="3">
    <source>
        <dbReference type="Proteomes" id="UP000652761"/>
    </source>
</evidence>
<dbReference type="Proteomes" id="UP000652761">
    <property type="component" value="Unassembled WGS sequence"/>
</dbReference>
<evidence type="ECO:0000313" key="2">
    <source>
        <dbReference type="EMBL" id="MQM09329.1"/>
    </source>
</evidence>
<name>A0A843WHS9_COLES</name>
<organism evidence="2 3">
    <name type="scientific">Colocasia esculenta</name>
    <name type="common">Wild taro</name>
    <name type="synonym">Arum esculentum</name>
    <dbReference type="NCBI Taxonomy" id="4460"/>
    <lineage>
        <taxon>Eukaryota</taxon>
        <taxon>Viridiplantae</taxon>
        <taxon>Streptophyta</taxon>
        <taxon>Embryophyta</taxon>
        <taxon>Tracheophyta</taxon>
        <taxon>Spermatophyta</taxon>
        <taxon>Magnoliopsida</taxon>
        <taxon>Liliopsida</taxon>
        <taxon>Araceae</taxon>
        <taxon>Aroideae</taxon>
        <taxon>Colocasieae</taxon>
        <taxon>Colocasia</taxon>
    </lineage>
</organism>
<keyword evidence="3" id="KW-1185">Reference proteome</keyword>
<gene>
    <name evidence="2" type="ORF">Taro_042198</name>
</gene>
<evidence type="ECO:0008006" key="4">
    <source>
        <dbReference type="Google" id="ProtNLM"/>
    </source>
</evidence>